<evidence type="ECO:0000256" key="1">
    <source>
        <dbReference type="ARBA" id="ARBA00023002"/>
    </source>
</evidence>
<dbReference type="PRINTS" id="PR00420">
    <property type="entry name" value="RNGMNOXGNASE"/>
</dbReference>
<dbReference type="Pfam" id="PF01494">
    <property type="entry name" value="FAD_binding_3"/>
    <property type="match status" value="1"/>
</dbReference>
<evidence type="ECO:0000313" key="5">
    <source>
        <dbReference type="Proteomes" id="UP001597277"/>
    </source>
</evidence>
<proteinExistence type="predicted"/>
<dbReference type="PANTHER" id="PTHR13789:SF309">
    <property type="entry name" value="PUTATIVE (AFU_ORTHOLOGUE AFUA_6G14510)-RELATED"/>
    <property type="match status" value="1"/>
</dbReference>
<keyword evidence="1" id="KW-0560">Oxidoreductase</keyword>
<name>A0ABW4L3V2_9MICO</name>
<sequence length="348" mass="36613">MRISVVGGGIAGLALAARLDPERFDVTVHERNSELPTAGTVLGMWPAAQRALDRLGVLEAAHQVSTPLETLAVRDGHGRVLAKPTVRGTVGIARAELLRLLAEAVPASVSRQTTKVADPEALPGDLVVGADGAHSVVRADVWGARSAARPARAIAVRGVVADELWREDAGEYWLGGALFGVTRHRDGTNWFAAFASGLGSRDIDVEAAVAEVRDRCGGRADGVDRVLRAVVPEGTIAQRIWVVPPLRSYVRRPPVARRPVVLVGDAAHAMTPNLGRGACEALIDAVTLADKLNTLPTADALAAYDRARVGRTQALRAASAGVLRVALADRAAPVRDRLIRVAGRLAPA</sequence>
<dbReference type="SUPFAM" id="SSF51905">
    <property type="entry name" value="FAD/NAD(P)-binding domain"/>
    <property type="match status" value="1"/>
</dbReference>
<dbReference type="Pfam" id="PF13450">
    <property type="entry name" value="NAD_binding_8"/>
    <property type="match status" value="1"/>
</dbReference>
<gene>
    <name evidence="4" type="ORF">ACFSE6_07855</name>
</gene>
<dbReference type="RefSeq" id="WP_388004642.1">
    <property type="nucleotide sequence ID" value="NZ_JBHUEE010000003.1"/>
</dbReference>
<dbReference type="InterPro" id="IPR002938">
    <property type="entry name" value="FAD-bd"/>
</dbReference>
<keyword evidence="5" id="KW-1185">Reference proteome</keyword>
<protein>
    <submittedName>
        <fullName evidence="4">FAD-dependent monooxygenase</fullName>
    </submittedName>
</protein>
<feature type="domain" description="FAD-binding" evidence="3">
    <location>
        <begin position="120"/>
        <end position="314"/>
    </location>
</feature>
<dbReference type="GO" id="GO:0004497">
    <property type="term" value="F:monooxygenase activity"/>
    <property type="evidence" value="ECO:0007669"/>
    <property type="project" value="UniProtKB-KW"/>
</dbReference>
<dbReference type="Gene3D" id="3.50.50.60">
    <property type="entry name" value="FAD/NAD(P)-binding domain"/>
    <property type="match status" value="1"/>
</dbReference>
<dbReference type="EMBL" id="JBHUEE010000003">
    <property type="protein sequence ID" value="MFD1717744.1"/>
    <property type="molecule type" value="Genomic_DNA"/>
</dbReference>
<dbReference type="InterPro" id="IPR050493">
    <property type="entry name" value="FAD-dep_Monooxygenase_BioMet"/>
</dbReference>
<dbReference type="Proteomes" id="UP001597277">
    <property type="component" value="Unassembled WGS sequence"/>
</dbReference>
<reference evidence="5" key="1">
    <citation type="journal article" date="2019" name="Int. J. Syst. Evol. Microbiol.">
        <title>The Global Catalogue of Microorganisms (GCM) 10K type strain sequencing project: providing services to taxonomists for standard genome sequencing and annotation.</title>
        <authorList>
            <consortium name="The Broad Institute Genomics Platform"/>
            <consortium name="The Broad Institute Genome Sequencing Center for Infectious Disease"/>
            <person name="Wu L."/>
            <person name="Ma J."/>
        </authorList>
    </citation>
    <scope>NUCLEOTIDE SEQUENCE [LARGE SCALE GENOMIC DNA]</scope>
    <source>
        <strain evidence="5">JCM 17130</strain>
    </source>
</reference>
<comment type="caution">
    <text evidence="4">The sequence shown here is derived from an EMBL/GenBank/DDBJ whole genome shotgun (WGS) entry which is preliminary data.</text>
</comment>
<dbReference type="PANTHER" id="PTHR13789">
    <property type="entry name" value="MONOOXYGENASE"/>
    <property type="match status" value="1"/>
</dbReference>
<evidence type="ECO:0000313" key="4">
    <source>
        <dbReference type="EMBL" id="MFD1717744.1"/>
    </source>
</evidence>
<dbReference type="InterPro" id="IPR036188">
    <property type="entry name" value="FAD/NAD-bd_sf"/>
</dbReference>
<evidence type="ECO:0000256" key="2">
    <source>
        <dbReference type="ARBA" id="ARBA00023033"/>
    </source>
</evidence>
<keyword evidence="2 4" id="KW-0503">Monooxygenase</keyword>
<organism evidence="4 5">
    <name type="scientific">Georgenia deserti</name>
    <dbReference type="NCBI Taxonomy" id="2093781"/>
    <lineage>
        <taxon>Bacteria</taxon>
        <taxon>Bacillati</taxon>
        <taxon>Actinomycetota</taxon>
        <taxon>Actinomycetes</taxon>
        <taxon>Micrococcales</taxon>
        <taxon>Bogoriellaceae</taxon>
        <taxon>Georgenia</taxon>
    </lineage>
</organism>
<accession>A0ABW4L3V2</accession>
<evidence type="ECO:0000259" key="3">
    <source>
        <dbReference type="Pfam" id="PF01494"/>
    </source>
</evidence>